<reference evidence="2" key="1">
    <citation type="journal article" date="2013" name="Nature">
        <title>Pan genome of the phytoplankton Emiliania underpins its global distribution.</title>
        <authorList>
            <person name="Read B.A."/>
            <person name="Kegel J."/>
            <person name="Klute M.J."/>
            <person name="Kuo A."/>
            <person name="Lefebvre S.C."/>
            <person name="Maumus F."/>
            <person name="Mayer C."/>
            <person name="Miller J."/>
            <person name="Monier A."/>
            <person name="Salamov A."/>
            <person name="Young J."/>
            <person name="Aguilar M."/>
            <person name="Claverie J.M."/>
            <person name="Frickenhaus S."/>
            <person name="Gonzalez K."/>
            <person name="Herman E.K."/>
            <person name="Lin Y.C."/>
            <person name="Napier J."/>
            <person name="Ogata H."/>
            <person name="Sarno A.F."/>
            <person name="Shmutz J."/>
            <person name="Schroeder D."/>
            <person name="de Vargas C."/>
            <person name="Verret F."/>
            <person name="von Dassow P."/>
            <person name="Valentin K."/>
            <person name="Van de Peer Y."/>
            <person name="Wheeler G."/>
            <person name="Dacks J.B."/>
            <person name="Delwiche C.F."/>
            <person name="Dyhrman S.T."/>
            <person name="Glockner G."/>
            <person name="John U."/>
            <person name="Richards T."/>
            <person name="Worden A.Z."/>
            <person name="Zhang X."/>
            <person name="Grigoriev I.V."/>
            <person name="Allen A.E."/>
            <person name="Bidle K."/>
            <person name="Borodovsky M."/>
            <person name="Bowler C."/>
            <person name="Brownlee C."/>
            <person name="Cock J.M."/>
            <person name="Elias M."/>
            <person name="Gladyshev V.N."/>
            <person name="Groth M."/>
            <person name="Guda C."/>
            <person name="Hadaegh A."/>
            <person name="Iglesias-Rodriguez M.D."/>
            <person name="Jenkins J."/>
            <person name="Jones B.M."/>
            <person name="Lawson T."/>
            <person name="Leese F."/>
            <person name="Lindquist E."/>
            <person name="Lobanov A."/>
            <person name="Lomsadze A."/>
            <person name="Malik S.B."/>
            <person name="Marsh M.E."/>
            <person name="Mackinder L."/>
            <person name="Mock T."/>
            <person name="Mueller-Roeber B."/>
            <person name="Pagarete A."/>
            <person name="Parker M."/>
            <person name="Probert I."/>
            <person name="Quesneville H."/>
            <person name="Raines C."/>
            <person name="Rensing S.A."/>
            <person name="Riano-Pachon D.M."/>
            <person name="Richier S."/>
            <person name="Rokitta S."/>
            <person name="Shiraiwa Y."/>
            <person name="Soanes D.M."/>
            <person name="van der Giezen M."/>
            <person name="Wahlund T.M."/>
            <person name="Williams B."/>
            <person name="Wilson W."/>
            <person name="Wolfe G."/>
            <person name="Wurch L.L."/>
        </authorList>
    </citation>
    <scope>NUCLEOTIDE SEQUENCE</scope>
</reference>
<evidence type="ECO:0000313" key="2">
    <source>
        <dbReference type="Proteomes" id="UP000013827"/>
    </source>
</evidence>
<dbReference type="Pfam" id="PF07209">
    <property type="entry name" value="DUF1415"/>
    <property type="match status" value="1"/>
</dbReference>
<sequence>MSKLARRLADTRRWLDSIVIGQRLCPFAPPVRQPPALRLRASVAECSCGVAAELAEEAAALRLGLDSPGTEGSPETSLLVLGGTLDNGALGWRELIALSWKLQAEVIVDRGHAEHLQIVLFHPAATHSTYAEAGGPADAGDFTIRSPHPVVQLLREVDVLEGVRSHPDAEGIPGRNRVRLRGQGVAACEERLMRCIAAGEEA</sequence>
<dbReference type="STRING" id="2903.R1DUZ0"/>
<evidence type="ECO:0000313" key="1">
    <source>
        <dbReference type="EnsemblProtists" id="EOD12544"/>
    </source>
</evidence>
<dbReference type="AlphaFoldDB" id="A0A0D3IMQ9"/>
<protein>
    <submittedName>
        <fullName evidence="1">Uncharacterized protein</fullName>
    </submittedName>
</protein>
<keyword evidence="2" id="KW-1185">Reference proteome</keyword>
<dbReference type="HOGENOM" id="CLU_093792_0_0_1"/>
<dbReference type="RefSeq" id="XP_005764973.1">
    <property type="nucleotide sequence ID" value="XM_005764916.1"/>
</dbReference>
<accession>A0A0D3IMQ9</accession>
<dbReference type="PaxDb" id="2903-EOD12544"/>
<dbReference type="InterPro" id="IPR009858">
    <property type="entry name" value="DUF1415"/>
</dbReference>
<dbReference type="Proteomes" id="UP000013827">
    <property type="component" value="Unassembled WGS sequence"/>
</dbReference>
<dbReference type="GeneID" id="17258698"/>
<dbReference type="EnsemblProtists" id="EOD12544">
    <property type="protein sequence ID" value="EOD12544"/>
    <property type="gene ID" value="EMIHUDRAFT_247375"/>
</dbReference>
<organism evidence="1 2">
    <name type="scientific">Emiliania huxleyi (strain CCMP1516)</name>
    <dbReference type="NCBI Taxonomy" id="280463"/>
    <lineage>
        <taxon>Eukaryota</taxon>
        <taxon>Haptista</taxon>
        <taxon>Haptophyta</taxon>
        <taxon>Prymnesiophyceae</taxon>
        <taxon>Isochrysidales</taxon>
        <taxon>Noelaerhabdaceae</taxon>
        <taxon>Emiliania</taxon>
    </lineage>
</organism>
<proteinExistence type="predicted"/>
<dbReference type="KEGG" id="ehx:EMIHUDRAFT_247375"/>
<dbReference type="eggNOG" id="ENOG502SXKE">
    <property type="taxonomic scope" value="Eukaryota"/>
</dbReference>
<name>A0A0D3IMQ9_EMIH1</name>
<reference evidence="1" key="2">
    <citation type="submission" date="2024-10" db="UniProtKB">
        <authorList>
            <consortium name="EnsemblProtists"/>
        </authorList>
    </citation>
    <scope>IDENTIFICATION</scope>
</reference>